<evidence type="ECO:0008006" key="5">
    <source>
        <dbReference type="Google" id="ProtNLM"/>
    </source>
</evidence>
<dbReference type="EMBL" id="CP031314">
    <property type="protein sequence ID" value="QCC49579.1"/>
    <property type="molecule type" value="Genomic_DNA"/>
</dbReference>
<geneLocation type="plasmid" evidence="3">
    <name>unnamed3</name>
</geneLocation>
<sequence length="82" mass="8113">MSAPDGTGATEAAVPTLRRDLGLFEVAVYGIGLILGAGIYAVLGEAAGVAGEALPLSFVVAAVVASFTGLSYAELASRFPKG</sequence>
<dbReference type="Proteomes" id="UP000296733">
    <property type="component" value="Plasmid unnamed3"/>
</dbReference>
<keyword evidence="1" id="KW-0813">Transport</keyword>
<feature type="transmembrane region" description="Helical" evidence="2">
    <location>
        <begin position="21"/>
        <end position="42"/>
    </location>
</feature>
<gene>
    <name evidence="3" type="ORF">DV707_17755</name>
</gene>
<dbReference type="RefSeq" id="WP_103992998.1">
    <property type="nucleotide sequence ID" value="NZ_CP031314.1"/>
</dbReference>
<feature type="transmembrane region" description="Helical" evidence="2">
    <location>
        <begin position="54"/>
        <end position="73"/>
    </location>
</feature>
<dbReference type="GO" id="GO:0016020">
    <property type="term" value="C:membrane"/>
    <property type="evidence" value="ECO:0007669"/>
    <property type="project" value="UniProtKB-SubCell"/>
</dbReference>
<dbReference type="GO" id="GO:0015171">
    <property type="term" value="F:amino acid transmembrane transporter activity"/>
    <property type="evidence" value="ECO:0007669"/>
    <property type="project" value="TreeGrafter"/>
</dbReference>
<protein>
    <recommendedName>
        <fullName evidence="5">Amino acid permease</fullName>
    </recommendedName>
</protein>
<proteinExistence type="predicted"/>
<dbReference type="GeneID" id="39859971"/>
<keyword evidence="2" id="KW-0812">Transmembrane</keyword>
<keyword evidence="3" id="KW-0614">Plasmid</keyword>
<organism evidence="3 4">
    <name type="scientific">Halobellus limi</name>
    <dbReference type="NCBI Taxonomy" id="699433"/>
    <lineage>
        <taxon>Archaea</taxon>
        <taxon>Methanobacteriati</taxon>
        <taxon>Methanobacteriota</taxon>
        <taxon>Stenosarchaea group</taxon>
        <taxon>Halobacteria</taxon>
        <taxon>Halobacteriales</taxon>
        <taxon>Haloferacaceae</taxon>
        <taxon>Halobellus</taxon>
    </lineage>
</organism>
<name>A0A4D6H729_9EURY</name>
<keyword evidence="2" id="KW-0472">Membrane</keyword>
<evidence type="ECO:0000256" key="2">
    <source>
        <dbReference type="SAM" id="Phobius"/>
    </source>
</evidence>
<dbReference type="Gene3D" id="1.20.1740.10">
    <property type="entry name" value="Amino acid/polyamine transporter I"/>
    <property type="match status" value="1"/>
</dbReference>
<dbReference type="KEGG" id="hlm:DV707_17755"/>
<keyword evidence="2" id="KW-1133">Transmembrane helix</keyword>
<dbReference type="PANTHER" id="PTHR43243:SF4">
    <property type="entry name" value="CATIONIC AMINO ACID TRANSPORTER 4"/>
    <property type="match status" value="1"/>
</dbReference>
<evidence type="ECO:0000256" key="1">
    <source>
        <dbReference type="ARBA" id="ARBA00022448"/>
    </source>
</evidence>
<accession>A0A4D6H729</accession>
<evidence type="ECO:0000313" key="4">
    <source>
        <dbReference type="Proteomes" id="UP000296733"/>
    </source>
</evidence>
<dbReference type="AlphaFoldDB" id="A0A4D6H729"/>
<evidence type="ECO:0000313" key="3">
    <source>
        <dbReference type="EMBL" id="QCC49579.1"/>
    </source>
</evidence>
<reference evidence="3 4" key="1">
    <citation type="journal article" date="2019" name="Nat. Commun.">
        <title>A new type of DNA phosphorothioation-based antiviral system in archaea.</title>
        <authorList>
            <person name="Xiong L."/>
            <person name="Liu S."/>
            <person name="Chen S."/>
            <person name="Xiao Y."/>
            <person name="Zhu B."/>
            <person name="Gao Y."/>
            <person name="Zhang Y."/>
            <person name="Chen B."/>
            <person name="Luo J."/>
            <person name="Deng Z."/>
            <person name="Chen X."/>
            <person name="Wang L."/>
            <person name="Chen S."/>
        </authorList>
    </citation>
    <scope>NUCLEOTIDE SEQUENCE [LARGE SCALE GENOMIC DNA]</scope>
    <source>
        <strain evidence="3 4">CGMCC 1.10331</strain>
        <plasmid evidence="3 4">unnamed3</plasmid>
    </source>
</reference>
<dbReference type="PANTHER" id="PTHR43243">
    <property type="entry name" value="INNER MEMBRANE TRANSPORTER YGJI-RELATED"/>
    <property type="match status" value="1"/>
</dbReference>